<evidence type="ECO:0000313" key="2">
    <source>
        <dbReference type="EMBL" id="MBB5821862.1"/>
    </source>
</evidence>
<feature type="transmembrane region" description="Helical" evidence="1">
    <location>
        <begin position="20"/>
        <end position="35"/>
    </location>
</feature>
<evidence type="ECO:0000256" key="1">
    <source>
        <dbReference type="SAM" id="Phobius"/>
    </source>
</evidence>
<protein>
    <submittedName>
        <fullName evidence="2">Uncharacterized protein</fullName>
    </submittedName>
</protein>
<evidence type="ECO:0000313" key="3">
    <source>
        <dbReference type="Proteomes" id="UP000540685"/>
    </source>
</evidence>
<dbReference type="AlphaFoldDB" id="A0A7W9MI58"/>
<sequence>MVTASRRRVGPKCVRDAQRLAHLVAGFAVVAYVYLTPPPGSPAQFMIRWVLIPALILSGVALWQWPKIRRSLRRRGGRA</sequence>
<keyword evidence="1" id="KW-0812">Transmembrane</keyword>
<keyword evidence="3" id="KW-1185">Reference proteome</keyword>
<dbReference type="RefSeq" id="WP_184540972.1">
    <property type="nucleotide sequence ID" value="NZ_JACHMP010000001.1"/>
</dbReference>
<proteinExistence type="predicted"/>
<keyword evidence="1" id="KW-1133">Transmembrane helix</keyword>
<reference evidence="2 3" key="1">
    <citation type="submission" date="2020-08" db="EMBL/GenBank/DDBJ databases">
        <title>Sequencing the genomes of 1000 actinobacteria strains.</title>
        <authorList>
            <person name="Klenk H.-P."/>
        </authorList>
    </citation>
    <scope>NUCLEOTIDE SEQUENCE [LARGE SCALE GENOMIC DNA]</scope>
    <source>
        <strain evidence="2 3">DSM 46887</strain>
    </source>
</reference>
<organism evidence="2 3">
    <name type="scientific">Streptosporangium becharense</name>
    <dbReference type="NCBI Taxonomy" id="1816182"/>
    <lineage>
        <taxon>Bacteria</taxon>
        <taxon>Bacillati</taxon>
        <taxon>Actinomycetota</taxon>
        <taxon>Actinomycetes</taxon>
        <taxon>Streptosporangiales</taxon>
        <taxon>Streptosporangiaceae</taxon>
        <taxon>Streptosporangium</taxon>
    </lineage>
</organism>
<feature type="transmembrane region" description="Helical" evidence="1">
    <location>
        <begin position="47"/>
        <end position="65"/>
    </location>
</feature>
<dbReference type="EMBL" id="JACHMP010000001">
    <property type="protein sequence ID" value="MBB5821862.1"/>
    <property type="molecule type" value="Genomic_DNA"/>
</dbReference>
<accession>A0A7W9MI58</accession>
<comment type="caution">
    <text evidence="2">The sequence shown here is derived from an EMBL/GenBank/DDBJ whole genome shotgun (WGS) entry which is preliminary data.</text>
</comment>
<dbReference type="Proteomes" id="UP000540685">
    <property type="component" value="Unassembled WGS sequence"/>
</dbReference>
<keyword evidence="1" id="KW-0472">Membrane</keyword>
<name>A0A7W9MI58_9ACTN</name>
<gene>
    <name evidence="2" type="ORF">F4562_004924</name>
</gene>